<dbReference type="InterPro" id="IPR042099">
    <property type="entry name" value="ANL_N_sf"/>
</dbReference>
<comment type="similarity">
    <text evidence="2">Belongs to the ATP-dependent AMP-binding enzyme family.</text>
</comment>
<keyword evidence="4" id="KW-0576">Peroxisome</keyword>
<evidence type="ECO:0000256" key="3">
    <source>
        <dbReference type="ARBA" id="ARBA00022598"/>
    </source>
</evidence>
<evidence type="ECO:0000313" key="7">
    <source>
        <dbReference type="Proteomes" id="UP001652582"/>
    </source>
</evidence>
<evidence type="ECO:0000259" key="5">
    <source>
        <dbReference type="Pfam" id="PF00501"/>
    </source>
</evidence>
<feature type="domain" description="AMP-binding enzyme C-terminal" evidence="6">
    <location>
        <begin position="446"/>
        <end position="522"/>
    </location>
</feature>
<evidence type="ECO:0000256" key="4">
    <source>
        <dbReference type="ARBA" id="ARBA00023140"/>
    </source>
</evidence>
<evidence type="ECO:0000256" key="1">
    <source>
        <dbReference type="ARBA" id="ARBA00004275"/>
    </source>
</evidence>
<dbReference type="PANTHER" id="PTHR24096:SF149">
    <property type="entry name" value="AMP-BINDING DOMAIN-CONTAINING PROTEIN-RELATED"/>
    <property type="match status" value="1"/>
</dbReference>
<dbReference type="RefSeq" id="XP_052737700.1">
    <property type="nucleotide sequence ID" value="XM_052881740.1"/>
</dbReference>
<dbReference type="InterPro" id="IPR045851">
    <property type="entry name" value="AMP-bd_C_sf"/>
</dbReference>
<sequence>MFAEQIQNGIIYGDQNFFVPPHLNFGAFVLEKILEHNDRVALINGETEEQITYPKMVQKIVNIASSLTDLGVEIGDVVAIASENRLEYFVSSIAVYCCGGISTFFNNAYTKNELTHAIDISKPKFMFVSGEVFKRHSETLRSINFIKKIVLYDDIESSGNDCIRYRELSERYVDINTYKPIDYKGKNGTCMILYTSGTTGLAKGAKITHLNLIVACQQPHFGSSLSRELTSLFIAPWSSTMGQICGLQDIVHGIRTVFLTKYEERLYIKTIEKYKVGYLTMPPPLVVMLCKSSIVNEYDISSVEILFVGGAPTNPKTITQLKTRYPHIKHLLQAYGATEATGSVCREMEVAPKEGSVGPIVPGIIIKVVDPETNKVLGVGEPGEVRMSGPAVFDGYIGKDKKDDFDEAGFYKTGDIAYYDKDGYFYIVDRIKEIIKYKAWQVPPSELEGILLQHPAVKEAGVTGTPDLLAGELPTAFVVKQQGAIVTEKEIVDYISDKVAPWKRLRGGVIFVDEVPKTPSGKILRRKLKALLQSVQKIPASKL</sequence>
<reference evidence="8" key="2">
    <citation type="submission" date="2025-08" db="UniProtKB">
        <authorList>
            <consortium name="RefSeq"/>
        </authorList>
    </citation>
    <scope>IDENTIFICATION</scope>
</reference>
<dbReference type="Gene3D" id="3.40.50.12780">
    <property type="entry name" value="N-terminal domain of ligase-like"/>
    <property type="match status" value="1"/>
</dbReference>
<evidence type="ECO:0000256" key="2">
    <source>
        <dbReference type="ARBA" id="ARBA00006432"/>
    </source>
</evidence>
<dbReference type="PROSITE" id="PS00455">
    <property type="entry name" value="AMP_BINDING"/>
    <property type="match status" value="1"/>
</dbReference>
<name>A0ABM3LF58_BICAN</name>
<reference evidence="7" key="1">
    <citation type="submission" date="2025-05" db="UniProtKB">
        <authorList>
            <consortium name="RefSeq"/>
        </authorList>
    </citation>
    <scope>NUCLEOTIDE SEQUENCE [LARGE SCALE GENOMIC DNA]</scope>
</reference>
<dbReference type="InterPro" id="IPR025110">
    <property type="entry name" value="AMP-bd_C"/>
</dbReference>
<organism evidence="7 8">
    <name type="scientific">Bicyclus anynana</name>
    <name type="common">Squinting bush brown butterfly</name>
    <dbReference type="NCBI Taxonomy" id="110368"/>
    <lineage>
        <taxon>Eukaryota</taxon>
        <taxon>Metazoa</taxon>
        <taxon>Ecdysozoa</taxon>
        <taxon>Arthropoda</taxon>
        <taxon>Hexapoda</taxon>
        <taxon>Insecta</taxon>
        <taxon>Pterygota</taxon>
        <taxon>Neoptera</taxon>
        <taxon>Endopterygota</taxon>
        <taxon>Lepidoptera</taxon>
        <taxon>Glossata</taxon>
        <taxon>Ditrysia</taxon>
        <taxon>Papilionoidea</taxon>
        <taxon>Nymphalidae</taxon>
        <taxon>Satyrinae</taxon>
        <taxon>Satyrini</taxon>
        <taxon>Mycalesina</taxon>
        <taxon>Bicyclus</taxon>
    </lineage>
</organism>
<dbReference type="InterPro" id="IPR000873">
    <property type="entry name" value="AMP-dep_synth/lig_dom"/>
</dbReference>
<feature type="domain" description="AMP-dependent synthetase/ligase" evidence="5">
    <location>
        <begin position="35"/>
        <end position="396"/>
    </location>
</feature>
<dbReference type="GeneID" id="112052981"/>
<proteinExistence type="inferred from homology"/>
<protein>
    <submittedName>
        <fullName evidence="8">Uncharacterized protein LOC112052981</fullName>
    </submittedName>
</protein>
<keyword evidence="7" id="KW-1185">Reference proteome</keyword>
<dbReference type="Proteomes" id="UP001652582">
    <property type="component" value="Chromosome 1"/>
</dbReference>
<comment type="subcellular location">
    <subcellularLocation>
        <location evidence="1">Peroxisome</location>
    </subcellularLocation>
</comment>
<dbReference type="SUPFAM" id="SSF56801">
    <property type="entry name" value="Acetyl-CoA synthetase-like"/>
    <property type="match status" value="1"/>
</dbReference>
<gene>
    <name evidence="8" type="primary">LOC112052981</name>
</gene>
<dbReference type="InterPro" id="IPR020845">
    <property type="entry name" value="AMP-binding_CS"/>
</dbReference>
<evidence type="ECO:0000313" key="8">
    <source>
        <dbReference type="RefSeq" id="XP_052737700.1"/>
    </source>
</evidence>
<evidence type="ECO:0000259" key="6">
    <source>
        <dbReference type="Pfam" id="PF13193"/>
    </source>
</evidence>
<dbReference type="Pfam" id="PF13193">
    <property type="entry name" value="AMP-binding_C"/>
    <property type="match status" value="1"/>
</dbReference>
<dbReference type="Gene3D" id="3.30.300.30">
    <property type="match status" value="1"/>
</dbReference>
<dbReference type="PANTHER" id="PTHR24096">
    <property type="entry name" value="LONG-CHAIN-FATTY-ACID--COA LIGASE"/>
    <property type="match status" value="1"/>
</dbReference>
<accession>A0ABM3LF58</accession>
<keyword evidence="3" id="KW-0436">Ligase</keyword>
<dbReference type="Pfam" id="PF00501">
    <property type="entry name" value="AMP-binding"/>
    <property type="match status" value="1"/>
</dbReference>